<dbReference type="GO" id="GO:0005886">
    <property type="term" value="C:plasma membrane"/>
    <property type="evidence" value="ECO:0007669"/>
    <property type="project" value="UniProtKB-SubCell"/>
</dbReference>
<dbReference type="PANTHER" id="PTHR48062:SF52">
    <property type="entry name" value="RECEPTOR-LIKE PROTEIN 8-RELATED"/>
    <property type="match status" value="1"/>
</dbReference>
<evidence type="ECO:0000256" key="8">
    <source>
        <dbReference type="ARBA" id="ARBA00022989"/>
    </source>
</evidence>
<keyword evidence="9 12" id="KW-0472">Membrane</keyword>
<dbReference type="InterPro" id="IPR001611">
    <property type="entry name" value="Leu-rich_rpt"/>
</dbReference>
<dbReference type="SUPFAM" id="SSF52058">
    <property type="entry name" value="L domain-like"/>
    <property type="match status" value="1"/>
</dbReference>
<feature type="compositionally biased region" description="Polar residues" evidence="11">
    <location>
        <begin position="175"/>
        <end position="184"/>
    </location>
</feature>
<feature type="compositionally biased region" description="Pro residues" evidence="11">
    <location>
        <begin position="415"/>
        <end position="428"/>
    </location>
</feature>
<feature type="region of interest" description="Disordered" evidence="11">
    <location>
        <begin position="327"/>
        <end position="383"/>
    </location>
</feature>
<feature type="compositionally biased region" description="Acidic residues" evidence="11">
    <location>
        <begin position="142"/>
        <end position="165"/>
    </location>
</feature>
<evidence type="ECO:0000313" key="14">
    <source>
        <dbReference type="Proteomes" id="UP001153069"/>
    </source>
</evidence>
<feature type="compositionally biased region" description="Low complexity" evidence="11">
    <location>
        <begin position="53"/>
        <end position="78"/>
    </location>
</feature>
<evidence type="ECO:0000256" key="12">
    <source>
        <dbReference type="SAM" id="Phobius"/>
    </source>
</evidence>
<keyword evidence="8 12" id="KW-1133">Transmembrane helix</keyword>
<dbReference type="AlphaFoldDB" id="A0A9N8HJF1"/>
<comment type="caution">
    <text evidence="13">The sequence shown here is derived from an EMBL/GenBank/DDBJ whole genome shotgun (WGS) entry which is preliminary data.</text>
</comment>
<comment type="subcellular location">
    <subcellularLocation>
        <location evidence="1">Cell membrane</location>
    </subcellularLocation>
    <subcellularLocation>
        <location evidence="10">Endomembrane system</location>
        <topology evidence="10">Single-pass membrane protein</topology>
    </subcellularLocation>
</comment>
<evidence type="ECO:0000256" key="4">
    <source>
        <dbReference type="ARBA" id="ARBA00022614"/>
    </source>
</evidence>
<feature type="compositionally biased region" description="Basic and acidic residues" evidence="11">
    <location>
        <begin position="204"/>
        <end position="215"/>
    </location>
</feature>
<dbReference type="PANTHER" id="PTHR48062">
    <property type="entry name" value="RECEPTOR-LIKE PROTEIN 14"/>
    <property type="match status" value="1"/>
</dbReference>
<feature type="region of interest" description="Disordered" evidence="11">
    <location>
        <begin position="515"/>
        <end position="548"/>
    </location>
</feature>
<dbReference type="InterPro" id="IPR003591">
    <property type="entry name" value="Leu-rich_rpt_typical-subtyp"/>
</dbReference>
<evidence type="ECO:0000256" key="1">
    <source>
        <dbReference type="ARBA" id="ARBA00004236"/>
    </source>
</evidence>
<name>A0A9N8HJF1_9STRA</name>
<evidence type="ECO:0000256" key="9">
    <source>
        <dbReference type="ARBA" id="ARBA00023136"/>
    </source>
</evidence>
<evidence type="ECO:0000256" key="6">
    <source>
        <dbReference type="ARBA" id="ARBA00022729"/>
    </source>
</evidence>
<keyword evidence="4" id="KW-0433">Leucine-rich repeat</keyword>
<dbReference type="GO" id="GO:0016301">
    <property type="term" value="F:kinase activity"/>
    <property type="evidence" value="ECO:0007669"/>
    <property type="project" value="UniProtKB-KW"/>
</dbReference>
<dbReference type="GO" id="GO:0012505">
    <property type="term" value="C:endomembrane system"/>
    <property type="evidence" value="ECO:0007669"/>
    <property type="project" value="UniProtKB-SubCell"/>
</dbReference>
<dbReference type="Gene3D" id="3.80.10.10">
    <property type="entry name" value="Ribonuclease Inhibitor"/>
    <property type="match status" value="2"/>
</dbReference>
<dbReference type="OrthoDB" id="1939111at2759"/>
<keyword evidence="13" id="KW-0808">Transferase</keyword>
<dbReference type="InterPro" id="IPR051502">
    <property type="entry name" value="RLP_Defense_Trigger"/>
</dbReference>
<reference evidence="13" key="1">
    <citation type="submission" date="2020-06" db="EMBL/GenBank/DDBJ databases">
        <authorList>
            <consortium name="Plant Systems Biology data submission"/>
        </authorList>
    </citation>
    <scope>NUCLEOTIDE SEQUENCE</scope>
    <source>
        <strain evidence="13">D6</strain>
    </source>
</reference>
<feature type="compositionally biased region" description="Low complexity" evidence="11">
    <location>
        <begin position="515"/>
        <end position="524"/>
    </location>
</feature>
<keyword evidence="7" id="KW-0677">Repeat</keyword>
<keyword evidence="5 12" id="KW-0812">Transmembrane</keyword>
<keyword evidence="13" id="KW-0418">Kinase</keyword>
<dbReference type="FunFam" id="3.80.10.10:FF:000041">
    <property type="entry name" value="LRR receptor-like serine/threonine-protein kinase ERECTA"/>
    <property type="match status" value="1"/>
</dbReference>
<comment type="similarity">
    <text evidence="2">Belongs to the RLP family.</text>
</comment>
<proteinExistence type="inferred from homology"/>
<feature type="transmembrane region" description="Helical" evidence="12">
    <location>
        <begin position="294"/>
        <end position="314"/>
    </location>
</feature>
<feature type="compositionally biased region" description="Low complexity" evidence="11">
    <location>
        <begin position="364"/>
        <end position="373"/>
    </location>
</feature>
<organism evidence="13 14">
    <name type="scientific">Seminavis robusta</name>
    <dbReference type="NCBI Taxonomy" id="568900"/>
    <lineage>
        <taxon>Eukaryota</taxon>
        <taxon>Sar</taxon>
        <taxon>Stramenopiles</taxon>
        <taxon>Ochrophyta</taxon>
        <taxon>Bacillariophyta</taxon>
        <taxon>Bacillariophyceae</taxon>
        <taxon>Bacillariophycidae</taxon>
        <taxon>Naviculales</taxon>
        <taxon>Naviculaceae</taxon>
        <taxon>Seminavis</taxon>
    </lineage>
</organism>
<feature type="region of interest" description="Disordered" evidence="11">
    <location>
        <begin position="410"/>
        <end position="431"/>
    </location>
</feature>
<feature type="compositionally biased region" description="Polar residues" evidence="11">
    <location>
        <begin position="90"/>
        <end position="102"/>
    </location>
</feature>
<evidence type="ECO:0000256" key="7">
    <source>
        <dbReference type="ARBA" id="ARBA00022737"/>
    </source>
</evidence>
<evidence type="ECO:0000256" key="11">
    <source>
        <dbReference type="SAM" id="MobiDB-lite"/>
    </source>
</evidence>
<feature type="region of interest" description="Disordered" evidence="11">
    <location>
        <begin position="39"/>
        <end position="215"/>
    </location>
</feature>
<feature type="compositionally biased region" description="Low complexity" evidence="11">
    <location>
        <begin position="332"/>
        <end position="344"/>
    </location>
</feature>
<protein>
    <submittedName>
        <fullName evidence="13">LRR receptor-like serine threonine-protein kinase</fullName>
    </submittedName>
</protein>
<keyword evidence="13" id="KW-0675">Receptor</keyword>
<dbReference type="Proteomes" id="UP001153069">
    <property type="component" value="Unassembled WGS sequence"/>
</dbReference>
<feature type="compositionally biased region" description="Basic and acidic residues" evidence="11">
    <location>
        <begin position="530"/>
        <end position="548"/>
    </location>
</feature>
<dbReference type="SMART" id="SM00369">
    <property type="entry name" value="LRR_TYP"/>
    <property type="match status" value="3"/>
</dbReference>
<keyword evidence="3" id="KW-1003">Cell membrane</keyword>
<feature type="compositionally biased region" description="Acidic residues" evidence="11">
    <location>
        <begin position="353"/>
        <end position="363"/>
    </location>
</feature>
<evidence type="ECO:0000256" key="5">
    <source>
        <dbReference type="ARBA" id="ARBA00022692"/>
    </source>
</evidence>
<keyword evidence="6" id="KW-0732">Signal</keyword>
<evidence type="ECO:0000313" key="13">
    <source>
        <dbReference type="EMBL" id="CAB9514510.1"/>
    </source>
</evidence>
<gene>
    <name evidence="13" type="ORF">SEMRO_658_G182660.1</name>
</gene>
<dbReference type="PROSITE" id="PS51450">
    <property type="entry name" value="LRR"/>
    <property type="match status" value="1"/>
</dbReference>
<dbReference type="EMBL" id="CAICTM010000657">
    <property type="protein sequence ID" value="CAB9514510.1"/>
    <property type="molecule type" value="Genomic_DNA"/>
</dbReference>
<dbReference type="InterPro" id="IPR032675">
    <property type="entry name" value="LRR_dom_sf"/>
</dbReference>
<evidence type="ECO:0000256" key="2">
    <source>
        <dbReference type="ARBA" id="ARBA00009592"/>
    </source>
</evidence>
<accession>A0A9N8HJF1</accession>
<evidence type="ECO:0000256" key="3">
    <source>
        <dbReference type="ARBA" id="ARBA00022475"/>
    </source>
</evidence>
<feature type="compositionally biased region" description="Low complexity" evidence="11">
    <location>
        <begin position="187"/>
        <end position="199"/>
    </location>
</feature>
<dbReference type="Pfam" id="PF00560">
    <property type="entry name" value="LRR_1"/>
    <property type="match status" value="3"/>
</dbReference>
<keyword evidence="14" id="KW-1185">Reference proteome</keyword>
<sequence length="829" mass="91043">MADRDNFTEEDLRRGSGTEFLGAVGQALMNSDGHVSLVDETSDHVDADEINLAASSNMRSNNSRSPRSAGRTQSSRSRSPTRKGGVPKANSGTTTWRRNVSRPNFERTAVAPTRKTPGRNMSGSGRHHGTNRHSSFVRHYSDDDDDKDNDLLDSDDDLLEDDDFDVSAREDSSQSDKSLNTIKEQASIRGSSTSKASTSGGRGGGRDSDRKSLWKSREGVVDQSVNLMDAETGQYQHKKKKGGSKRGAGLGFRQKSLVDIFLHDDTERSSKVWGIDSFNGDPNKDYYDDDRSRATRWIICIVLFLMVLTAFIIVPDFGLIDLVSSDSDEQESTPVTPAPTSLAPTPSPVAPEAPEEEEEEETAPTEAEAANLEPPEEPEAEEQPLVVNTEQEEGGTSLLDVIRPNEEPIAVIAPETPPPEATTSPFPPRSSNEQQLEFLVIDQDVSNPEDFQDPESPQSKALSWIVSQDPAKLPVPGAEGVKVDNVQQAKRQLMQRYALAVFYFAMETGVEGGNQQQGQRLLRQQQRDASSSRHLESNEQRDNRRQFDMEWTRGASVCEWPGIQCNNQQEVTTLDASNCLLAGSLPREIFRGTAMPALTTLDLSYNELQGILPSFAPNISMGRSFSDEMGNKLEKLYLQHNSIEGTIEPLLDLPHLTYADLSTNGFTGTIAKAFGTRLTELDTFHLAMNNVGGTLPSELASMTRLARLDLEGNQFTGSIPPSWSRLSKLEVLTLSHCDELEGTIPSALANMPSMKYLSLQKTNLEGPIPSFLGGLTHLKELYLHNTKLTGQMPRELCSLRDANSLEALTSDCSDIGGVACDCCTDCFFR</sequence>
<evidence type="ECO:0000256" key="10">
    <source>
        <dbReference type="ARBA" id="ARBA00037847"/>
    </source>
</evidence>